<evidence type="ECO:0000256" key="1">
    <source>
        <dbReference type="ARBA" id="ARBA00004651"/>
    </source>
</evidence>
<keyword evidence="3" id="KW-1003">Cell membrane</keyword>
<feature type="transmembrane region" description="Helical" evidence="9">
    <location>
        <begin position="198"/>
        <end position="225"/>
    </location>
</feature>
<dbReference type="RefSeq" id="WP_319048507.1">
    <property type="nucleotide sequence ID" value="NZ_JAUQUR010000010.1"/>
</dbReference>
<evidence type="ECO:0000256" key="9">
    <source>
        <dbReference type="SAM" id="Phobius"/>
    </source>
</evidence>
<dbReference type="PANTHER" id="PTHR13285">
    <property type="entry name" value="ACYLTRANSFERASE"/>
    <property type="match status" value="1"/>
</dbReference>
<name>A0AAW9DCS0_9BACT</name>
<feature type="transmembrane region" description="Helical" evidence="9">
    <location>
        <begin position="6"/>
        <end position="23"/>
    </location>
</feature>
<comment type="caution">
    <text evidence="10">The sequence shown here is derived from an EMBL/GenBank/DDBJ whole genome shotgun (WGS) entry which is preliminary data.</text>
</comment>
<dbReference type="Pfam" id="PF03062">
    <property type="entry name" value="MBOAT"/>
    <property type="match status" value="1"/>
</dbReference>
<comment type="similarity">
    <text evidence="2">Belongs to the membrane-bound acyltransferase family.</text>
</comment>
<keyword evidence="5 9" id="KW-0812">Transmembrane</keyword>
<evidence type="ECO:0000313" key="10">
    <source>
        <dbReference type="EMBL" id="MDX4070019.1"/>
    </source>
</evidence>
<keyword evidence="7 9" id="KW-0472">Membrane</keyword>
<dbReference type="GO" id="GO:0016746">
    <property type="term" value="F:acyltransferase activity"/>
    <property type="evidence" value="ECO:0007669"/>
    <property type="project" value="UniProtKB-KW"/>
</dbReference>
<dbReference type="PIRSF" id="PIRSF016636">
    <property type="entry name" value="AlgI_DltB"/>
    <property type="match status" value="1"/>
</dbReference>
<dbReference type="AlphaFoldDB" id="A0AAW9DCS0"/>
<dbReference type="EMBL" id="JAUQUR010000010">
    <property type="protein sequence ID" value="MDX4070019.1"/>
    <property type="molecule type" value="Genomic_DNA"/>
</dbReference>
<feature type="transmembrane region" description="Helical" evidence="9">
    <location>
        <begin position="84"/>
        <end position="104"/>
    </location>
</feature>
<evidence type="ECO:0000256" key="7">
    <source>
        <dbReference type="ARBA" id="ARBA00023136"/>
    </source>
</evidence>
<evidence type="ECO:0000256" key="4">
    <source>
        <dbReference type="ARBA" id="ARBA00022679"/>
    </source>
</evidence>
<dbReference type="PANTHER" id="PTHR13285:SF23">
    <property type="entry name" value="TEICHOIC ACID D-ALANYLTRANSFERASE"/>
    <property type="match status" value="1"/>
</dbReference>
<dbReference type="InterPro" id="IPR004299">
    <property type="entry name" value="MBOAT_fam"/>
</dbReference>
<organism evidence="10 11">
    <name type="scientific">Aliarcobacter skirrowii</name>
    <dbReference type="NCBI Taxonomy" id="28200"/>
    <lineage>
        <taxon>Bacteria</taxon>
        <taxon>Pseudomonadati</taxon>
        <taxon>Campylobacterota</taxon>
        <taxon>Epsilonproteobacteria</taxon>
        <taxon>Campylobacterales</taxon>
        <taxon>Arcobacteraceae</taxon>
        <taxon>Aliarcobacter</taxon>
    </lineage>
</organism>
<evidence type="ECO:0000256" key="8">
    <source>
        <dbReference type="ARBA" id="ARBA00023315"/>
    </source>
</evidence>
<feature type="non-terminal residue" evidence="10">
    <location>
        <position position="273"/>
    </location>
</feature>
<dbReference type="GO" id="GO:0005886">
    <property type="term" value="C:plasma membrane"/>
    <property type="evidence" value="ECO:0007669"/>
    <property type="project" value="UniProtKB-SubCell"/>
</dbReference>
<reference evidence="10" key="2">
    <citation type="submission" date="2023-07" db="EMBL/GenBank/DDBJ databases">
        <authorList>
            <person name="Zhang M."/>
            <person name="Zhou G."/>
        </authorList>
    </citation>
    <scope>NUCLEOTIDE SEQUENCE</scope>
    <source>
        <strain evidence="10">BJSY19SF1-2</strain>
    </source>
</reference>
<dbReference type="InterPro" id="IPR028362">
    <property type="entry name" value="AlgI"/>
</dbReference>
<evidence type="ECO:0000256" key="6">
    <source>
        <dbReference type="ARBA" id="ARBA00022989"/>
    </source>
</evidence>
<dbReference type="PIRSF" id="PIRSF500217">
    <property type="entry name" value="AlgI"/>
    <property type="match status" value="1"/>
</dbReference>
<accession>A0AAW9DCS0</accession>
<dbReference type="InterPro" id="IPR024194">
    <property type="entry name" value="Ac/AlaTfrase_AlgI/DltB"/>
</dbReference>
<feature type="transmembrane region" description="Helical" evidence="9">
    <location>
        <begin position="245"/>
        <end position="267"/>
    </location>
</feature>
<keyword evidence="8 10" id="KW-0012">Acyltransferase</keyword>
<reference evidence="10" key="1">
    <citation type="journal article" date="2023" name="Front. Microbiol.">
        <title>Genomic diversity and taxonomic marker for Arcobacter species.</title>
        <authorList>
            <person name="Zhou G."/>
            <person name="Gu Y."/>
            <person name="Wang H."/>
            <person name="Chen X."/>
            <person name="Zhang X."/>
            <person name="Shao Z."/>
            <person name="Yan X."/>
            <person name="Zhang J."/>
            <person name="Zhang M."/>
        </authorList>
    </citation>
    <scope>NUCLEOTIDE SEQUENCE</scope>
    <source>
        <strain evidence="10">BJSY19SF1-2</strain>
    </source>
</reference>
<gene>
    <name evidence="10" type="ORF">Q6A80_09835</name>
</gene>
<keyword evidence="4 10" id="KW-0808">Transferase</keyword>
<feature type="transmembrane region" description="Helical" evidence="9">
    <location>
        <begin position="157"/>
        <end position="177"/>
    </location>
</feature>
<sequence>MLFNSYEFIFAFLPITFFIYFYLNSKRLTVASKGFLVFASLFFYSWWNIAYLPLILISMLFNYVVGNSLAKASFENKKGLNKSFSKKSILIFGIVANLSLLGYFKYADFFIANFNLVSSSNVELLHLLLPLAISFFTFQQIAYLVDSYRGETKEYDFLNYALFVSFFPQLIAGPIVHHKEMMPQFASKWNMVKRYKNIALGLFIFSIGLFKKVVIADTFAVWATAGFDTATTLNLIEAWATSLSYTFQLYFDFSGYTDMAIGIALLFNIKLPI</sequence>
<dbReference type="Proteomes" id="UP001283691">
    <property type="component" value="Unassembled WGS sequence"/>
</dbReference>
<evidence type="ECO:0000256" key="5">
    <source>
        <dbReference type="ARBA" id="ARBA00022692"/>
    </source>
</evidence>
<evidence type="ECO:0000256" key="3">
    <source>
        <dbReference type="ARBA" id="ARBA00022475"/>
    </source>
</evidence>
<comment type="subcellular location">
    <subcellularLocation>
        <location evidence="1">Cell membrane</location>
        <topology evidence="1">Multi-pass membrane protein</topology>
    </subcellularLocation>
</comment>
<dbReference type="GO" id="GO:0042121">
    <property type="term" value="P:alginic acid biosynthetic process"/>
    <property type="evidence" value="ECO:0007669"/>
    <property type="project" value="InterPro"/>
</dbReference>
<evidence type="ECO:0000313" key="11">
    <source>
        <dbReference type="Proteomes" id="UP001283691"/>
    </source>
</evidence>
<keyword evidence="6 9" id="KW-1133">Transmembrane helix</keyword>
<protein>
    <submittedName>
        <fullName evidence="10">MBOAT family O-acyltransferase</fullName>
        <ecNumber evidence="10">2.3.-.-</ecNumber>
    </submittedName>
</protein>
<feature type="transmembrane region" description="Helical" evidence="9">
    <location>
        <begin position="124"/>
        <end position="145"/>
    </location>
</feature>
<evidence type="ECO:0000256" key="2">
    <source>
        <dbReference type="ARBA" id="ARBA00010323"/>
    </source>
</evidence>
<proteinExistence type="inferred from homology"/>
<feature type="transmembrane region" description="Helical" evidence="9">
    <location>
        <begin position="35"/>
        <end position="64"/>
    </location>
</feature>
<dbReference type="EC" id="2.3.-.-" evidence="10"/>
<dbReference type="InterPro" id="IPR051085">
    <property type="entry name" value="MB_O-acyltransferase"/>
</dbReference>